<comment type="caution">
    <text evidence="3">The sequence shown here is derived from an EMBL/GenBank/DDBJ whole genome shotgun (WGS) entry which is preliminary data.</text>
</comment>
<keyword evidence="4" id="KW-1185">Reference proteome</keyword>
<evidence type="ECO:0000256" key="1">
    <source>
        <dbReference type="SAM" id="MobiDB-lite"/>
    </source>
</evidence>
<dbReference type="RefSeq" id="WP_189425151.1">
    <property type="nucleotide sequence ID" value="NZ_BMZE01000002.1"/>
</dbReference>
<evidence type="ECO:0008006" key="5">
    <source>
        <dbReference type="Google" id="ProtNLM"/>
    </source>
</evidence>
<organism evidence="3 4">
    <name type="scientific">Devosia pacifica</name>
    <dbReference type="NCBI Taxonomy" id="1335967"/>
    <lineage>
        <taxon>Bacteria</taxon>
        <taxon>Pseudomonadati</taxon>
        <taxon>Pseudomonadota</taxon>
        <taxon>Alphaproteobacteria</taxon>
        <taxon>Hyphomicrobiales</taxon>
        <taxon>Devosiaceae</taxon>
        <taxon>Devosia</taxon>
    </lineage>
</organism>
<evidence type="ECO:0000313" key="4">
    <source>
        <dbReference type="Proteomes" id="UP000646579"/>
    </source>
</evidence>
<feature type="signal peptide" evidence="2">
    <location>
        <begin position="1"/>
        <end position="23"/>
    </location>
</feature>
<dbReference type="Proteomes" id="UP000646579">
    <property type="component" value="Unassembled WGS sequence"/>
</dbReference>
<reference evidence="3" key="2">
    <citation type="submission" date="2020-09" db="EMBL/GenBank/DDBJ databases">
        <authorList>
            <person name="Sun Q."/>
            <person name="Kim S."/>
        </authorList>
    </citation>
    <scope>NUCLEOTIDE SEQUENCE</scope>
    <source>
        <strain evidence="3">KCTC 32437</strain>
    </source>
</reference>
<gene>
    <name evidence="3" type="ORF">GCM10007989_16460</name>
</gene>
<keyword evidence="2" id="KW-0732">Signal</keyword>
<accession>A0A918VTP8</accession>
<protein>
    <recommendedName>
        <fullName evidence="5">PepSY domain-containing protein</fullName>
    </recommendedName>
</protein>
<dbReference type="EMBL" id="BMZE01000002">
    <property type="protein sequence ID" value="GHA21834.1"/>
    <property type="molecule type" value="Genomic_DNA"/>
</dbReference>
<dbReference type="AlphaFoldDB" id="A0A918VTP8"/>
<feature type="region of interest" description="Disordered" evidence="1">
    <location>
        <begin position="86"/>
        <end position="118"/>
    </location>
</feature>
<name>A0A918VTP8_9HYPH</name>
<sequence length="118" mass="12232">MNIKIALVAALAAVSLAPAASFASDDHEVHGRSDFALTAALAENGIAAERVEEWGEAIRVDVRQADGSLGVLLVDKDTLQPLSTISAGNRSQLGNTGSGFSATDFTNAPQSLTYSDED</sequence>
<proteinExistence type="predicted"/>
<evidence type="ECO:0000313" key="3">
    <source>
        <dbReference type="EMBL" id="GHA21834.1"/>
    </source>
</evidence>
<reference evidence="3" key="1">
    <citation type="journal article" date="2014" name="Int. J. Syst. Evol. Microbiol.">
        <title>Complete genome sequence of Corynebacterium casei LMG S-19264T (=DSM 44701T), isolated from a smear-ripened cheese.</title>
        <authorList>
            <consortium name="US DOE Joint Genome Institute (JGI-PGF)"/>
            <person name="Walter F."/>
            <person name="Albersmeier A."/>
            <person name="Kalinowski J."/>
            <person name="Ruckert C."/>
        </authorList>
    </citation>
    <scope>NUCLEOTIDE SEQUENCE</scope>
    <source>
        <strain evidence="3">KCTC 32437</strain>
    </source>
</reference>
<evidence type="ECO:0000256" key="2">
    <source>
        <dbReference type="SAM" id="SignalP"/>
    </source>
</evidence>
<feature type="chain" id="PRO_5037642574" description="PepSY domain-containing protein" evidence="2">
    <location>
        <begin position="24"/>
        <end position="118"/>
    </location>
</feature>